<gene>
    <name evidence="2" type="ORF">PHISCL_09619</name>
</gene>
<evidence type="ECO:0000256" key="1">
    <source>
        <dbReference type="SAM" id="MobiDB-lite"/>
    </source>
</evidence>
<evidence type="ECO:0000313" key="2">
    <source>
        <dbReference type="EMBL" id="RJE18045.1"/>
    </source>
</evidence>
<accession>A0A3A2ZJJ9</accession>
<name>A0A3A2ZJJ9_9EURO</name>
<evidence type="ECO:0000313" key="3">
    <source>
        <dbReference type="Proteomes" id="UP000266188"/>
    </source>
</evidence>
<feature type="compositionally biased region" description="Basic residues" evidence="1">
    <location>
        <begin position="108"/>
        <end position="121"/>
    </location>
</feature>
<dbReference type="OrthoDB" id="4509038at2759"/>
<dbReference type="Proteomes" id="UP000266188">
    <property type="component" value="Unassembled WGS sequence"/>
</dbReference>
<protein>
    <submittedName>
        <fullName evidence="2">Uncharacterized protein</fullName>
    </submittedName>
</protein>
<reference evidence="3" key="1">
    <citation type="submission" date="2017-02" db="EMBL/GenBank/DDBJ databases">
        <authorList>
            <person name="Tafer H."/>
            <person name="Lopandic K."/>
        </authorList>
    </citation>
    <scope>NUCLEOTIDE SEQUENCE [LARGE SCALE GENOMIC DNA]</scope>
    <source>
        <strain evidence="3">CBS 366.77</strain>
    </source>
</reference>
<proteinExistence type="predicted"/>
<keyword evidence="3" id="KW-1185">Reference proteome</keyword>
<dbReference type="AlphaFoldDB" id="A0A3A2ZJJ9"/>
<sequence>MFVGYSTYRVVDGQLIQSVTLVQGNTGLLYTEKPMCKVTQERGYGTRKTCEADPTISRGPLSLEQKQDLVRLREEGYSRNEITSRFPGRKKGTLQSIYYSQRKDSRNRNTRTHQHRRRRRSPLYQATA</sequence>
<organism evidence="2 3">
    <name type="scientific">Aspergillus sclerotialis</name>
    <dbReference type="NCBI Taxonomy" id="2070753"/>
    <lineage>
        <taxon>Eukaryota</taxon>
        <taxon>Fungi</taxon>
        <taxon>Dikarya</taxon>
        <taxon>Ascomycota</taxon>
        <taxon>Pezizomycotina</taxon>
        <taxon>Eurotiomycetes</taxon>
        <taxon>Eurotiomycetidae</taxon>
        <taxon>Eurotiales</taxon>
        <taxon>Aspergillaceae</taxon>
        <taxon>Aspergillus</taxon>
        <taxon>Aspergillus subgen. Polypaecilum</taxon>
    </lineage>
</organism>
<comment type="caution">
    <text evidence="2">The sequence shown here is derived from an EMBL/GenBank/DDBJ whole genome shotgun (WGS) entry which is preliminary data.</text>
</comment>
<feature type="region of interest" description="Disordered" evidence="1">
    <location>
        <begin position="93"/>
        <end position="128"/>
    </location>
</feature>
<dbReference type="EMBL" id="MVGC01000638">
    <property type="protein sequence ID" value="RJE18045.1"/>
    <property type="molecule type" value="Genomic_DNA"/>
</dbReference>